<evidence type="ECO:0000259" key="1">
    <source>
        <dbReference type="Pfam" id="PF06114"/>
    </source>
</evidence>
<comment type="caution">
    <text evidence="2">The sequence shown here is derived from an EMBL/GenBank/DDBJ whole genome shotgun (WGS) entry which is preliminary data.</text>
</comment>
<dbReference type="InterPro" id="IPR010359">
    <property type="entry name" value="IrrE_HExxH"/>
</dbReference>
<dbReference type="PANTHER" id="PTHR43236:SF1">
    <property type="entry name" value="BLL7220 PROTEIN"/>
    <property type="match status" value="1"/>
</dbReference>
<reference evidence="2 3" key="1">
    <citation type="submission" date="2024-06" db="EMBL/GenBank/DDBJ databases">
        <title>Sorghum-associated microbial communities from plants grown in Nebraska, USA.</title>
        <authorList>
            <person name="Schachtman D."/>
        </authorList>
    </citation>
    <scope>NUCLEOTIDE SEQUENCE [LARGE SCALE GENOMIC DNA]</scope>
    <source>
        <strain evidence="2 3">2814</strain>
    </source>
</reference>
<sequence length="330" mass="36247">MADENAKLIDRLRKAGFSRAAIEAAWPSWWTEDADKSPSGRAELRFALARRLGLDPRPLLGERVEFIWNDEAKFKHLSAASEHQKSALTSFGVSIGRLLLRATPRSGIRNVSADKLRDSILSSNAFVDLESLISACWALGIPVIYLRVFPMEAKSMHAMVVSVDDRFAILLGRDAQYPAPVAFTLAHELGHVMLDHLKGAPALVDVEDPASTSSDDDQEKEADQFALTLLTGGADREIKTNLKEFNAPTLANAVMRAAAQYRIEPGTMALCVGYQTGLWAVATSALNFIYSRSIPAWPEVNGIANSELEWDELSIDSQCYLKKVMAISDV</sequence>
<dbReference type="Proteomes" id="UP001549313">
    <property type="component" value="Unassembled WGS sequence"/>
</dbReference>
<evidence type="ECO:0000313" key="3">
    <source>
        <dbReference type="Proteomes" id="UP001549313"/>
    </source>
</evidence>
<gene>
    <name evidence="2" type="ORF">ABIE19_000653</name>
</gene>
<proteinExistence type="predicted"/>
<accession>A0ABV2R832</accession>
<protein>
    <recommendedName>
        <fullName evidence="1">IrrE N-terminal-like domain-containing protein</fullName>
    </recommendedName>
</protein>
<dbReference type="PANTHER" id="PTHR43236">
    <property type="entry name" value="ANTITOXIN HIGA1"/>
    <property type="match status" value="1"/>
</dbReference>
<dbReference type="EMBL" id="JBEPTF010000001">
    <property type="protein sequence ID" value="MET4682744.1"/>
    <property type="molecule type" value="Genomic_DNA"/>
</dbReference>
<feature type="domain" description="IrrE N-terminal-like" evidence="1">
    <location>
        <begin position="140"/>
        <end position="230"/>
    </location>
</feature>
<name>A0ABV2R832_9CAUL</name>
<dbReference type="Pfam" id="PF06114">
    <property type="entry name" value="Peptidase_M78"/>
    <property type="match status" value="1"/>
</dbReference>
<keyword evidence="3" id="KW-1185">Reference proteome</keyword>
<dbReference type="Gene3D" id="1.10.10.2910">
    <property type="match status" value="1"/>
</dbReference>
<dbReference type="InterPro" id="IPR052345">
    <property type="entry name" value="Rad_response_metalloprotease"/>
</dbReference>
<organism evidence="2 3">
    <name type="scientific">Brevundimonas faecalis</name>
    <dbReference type="NCBI Taxonomy" id="947378"/>
    <lineage>
        <taxon>Bacteria</taxon>
        <taxon>Pseudomonadati</taxon>
        <taxon>Pseudomonadota</taxon>
        <taxon>Alphaproteobacteria</taxon>
        <taxon>Caulobacterales</taxon>
        <taxon>Caulobacteraceae</taxon>
        <taxon>Brevundimonas</taxon>
    </lineage>
</organism>
<evidence type="ECO:0000313" key="2">
    <source>
        <dbReference type="EMBL" id="MET4682744.1"/>
    </source>
</evidence>